<feature type="compositionally biased region" description="Pro residues" evidence="1">
    <location>
        <begin position="359"/>
        <end position="369"/>
    </location>
</feature>
<feature type="compositionally biased region" description="Low complexity" evidence="1">
    <location>
        <begin position="100"/>
        <end position="110"/>
    </location>
</feature>
<feature type="compositionally biased region" description="Low complexity" evidence="1">
    <location>
        <begin position="44"/>
        <end position="54"/>
    </location>
</feature>
<feature type="region of interest" description="Disordered" evidence="1">
    <location>
        <begin position="344"/>
        <end position="375"/>
    </location>
</feature>
<accession>U4L1M8</accession>
<feature type="compositionally biased region" description="Low complexity" evidence="1">
    <location>
        <begin position="70"/>
        <end position="87"/>
    </location>
</feature>
<protein>
    <submittedName>
        <fullName evidence="2">Uncharacterized protein</fullName>
    </submittedName>
</protein>
<dbReference type="Proteomes" id="UP000018144">
    <property type="component" value="Unassembled WGS sequence"/>
</dbReference>
<keyword evidence="3" id="KW-1185">Reference proteome</keyword>
<dbReference type="OrthoDB" id="5474973at2759"/>
<evidence type="ECO:0000313" key="2">
    <source>
        <dbReference type="EMBL" id="CCX09437.1"/>
    </source>
</evidence>
<feature type="compositionally biased region" description="Polar residues" evidence="1">
    <location>
        <begin position="180"/>
        <end position="216"/>
    </location>
</feature>
<name>U4L1M8_PYROM</name>
<sequence length="375" mass="40034">MAALSKLAEDEHDVVLVDSLEHEPSPILRALKALSTTFSYIDISTPSNTSSNPPVSQAPRRRPVKFEIGPPSSSSSDTSSSPEHSAPLLTMQQHGRSSDEGTGSSPSSPSINADAPTASPPSPKVRWSFEENTPRLVEDLSPIERSILFAQKTGYLSSSPKTSPEPLVGPLPIPEVGQVGNKQSSTAPAKQFPPSLSSIQRASTNSSTNAESDQPSPTRPPLKRQPPHTPRLANLRSISNPLSAIPTVTTMAPPLNEYEVKAYKISAQAGTNSPPVPITVKVKINPPLYDSWSIDLGMQFPKIQAGKSYFRFGFDPVESVRAYIEVSADHSGCSCGRARLSELAEKRKASQTQENRKPAPTPAPTPAQAPTPALA</sequence>
<dbReference type="EMBL" id="HF935465">
    <property type="protein sequence ID" value="CCX09437.1"/>
    <property type="molecule type" value="Genomic_DNA"/>
</dbReference>
<feature type="region of interest" description="Disordered" evidence="1">
    <location>
        <begin position="42"/>
        <end position="130"/>
    </location>
</feature>
<evidence type="ECO:0000313" key="3">
    <source>
        <dbReference type="Proteomes" id="UP000018144"/>
    </source>
</evidence>
<evidence type="ECO:0000256" key="1">
    <source>
        <dbReference type="SAM" id="MobiDB-lite"/>
    </source>
</evidence>
<feature type="non-terminal residue" evidence="2">
    <location>
        <position position="375"/>
    </location>
</feature>
<proteinExistence type="predicted"/>
<gene>
    <name evidence="2" type="ORF">PCON_09030</name>
</gene>
<dbReference type="AlphaFoldDB" id="U4L1M8"/>
<feature type="region of interest" description="Disordered" evidence="1">
    <location>
        <begin position="155"/>
        <end position="238"/>
    </location>
</feature>
<reference evidence="2 3" key="1">
    <citation type="journal article" date="2013" name="PLoS Genet.">
        <title>The genome and development-dependent transcriptomes of Pyronema confluens: a window into fungal evolution.</title>
        <authorList>
            <person name="Traeger S."/>
            <person name="Altegoer F."/>
            <person name="Freitag M."/>
            <person name="Gabaldon T."/>
            <person name="Kempken F."/>
            <person name="Kumar A."/>
            <person name="Marcet-Houben M."/>
            <person name="Poggeler S."/>
            <person name="Stajich J.E."/>
            <person name="Nowrousian M."/>
        </authorList>
    </citation>
    <scope>NUCLEOTIDE SEQUENCE [LARGE SCALE GENOMIC DNA]</scope>
    <source>
        <strain evidence="3">CBS 100304</strain>
        <tissue evidence="2">Vegetative mycelium</tissue>
    </source>
</reference>
<organism evidence="2 3">
    <name type="scientific">Pyronema omphalodes (strain CBS 100304)</name>
    <name type="common">Pyronema confluens</name>
    <dbReference type="NCBI Taxonomy" id="1076935"/>
    <lineage>
        <taxon>Eukaryota</taxon>
        <taxon>Fungi</taxon>
        <taxon>Dikarya</taxon>
        <taxon>Ascomycota</taxon>
        <taxon>Pezizomycotina</taxon>
        <taxon>Pezizomycetes</taxon>
        <taxon>Pezizales</taxon>
        <taxon>Pyronemataceae</taxon>
        <taxon>Pyronema</taxon>
    </lineage>
</organism>